<evidence type="ECO:0000256" key="5">
    <source>
        <dbReference type="ARBA" id="ARBA00022839"/>
    </source>
</evidence>
<dbReference type="GO" id="GO:0009318">
    <property type="term" value="C:exodeoxyribonuclease VII complex"/>
    <property type="evidence" value="ECO:0007669"/>
    <property type="project" value="UniProtKB-UniRule"/>
</dbReference>
<accession>A0A2M7XC54</accession>
<dbReference type="InterPro" id="IPR037004">
    <property type="entry name" value="Exonuc_VII_ssu_sf"/>
</dbReference>
<name>A0A2M7XC54_9BACT</name>
<keyword evidence="2" id="KW-0963">Cytoplasm</keyword>
<evidence type="ECO:0000256" key="4">
    <source>
        <dbReference type="ARBA" id="ARBA00022801"/>
    </source>
</evidence>
<organism evidence="7 8">
    <name type="scientific">Candidatus Uhrbacteria bacterium CG_4_9_14_3_um_filter_50_9</name>
    <dbReference type="NCBI Taxonomy" id="1975035"/>
    <lineage>
        <taxon>Bacteria</taxon>
        <taxon>Candidatus Uhriibacteriota</taxon>
    </lineage>
</organism>
<evidence type="ECO:0000256" key="1">
    <source>
        <dbReference type="ARBA" id="ARBA00009998"/>
    </source>
</evidence>
<evidence type="ECO:0000256" key="3">
    <source>
        <dbReference type="ARBA" id="ARBA00022722"/>
    </source>
</evidence>
<evidence type="ECO:0000256" key="2">
    <source>
        <dbReference type="ARBA" id="ARBA00022490"/>
    </source>
</evidence>
<keyword evidence="5" id="KW-0269">Exonuclease</keyword>
<keyword evidence="4" id="KW-0378">Hydrolase</keyword>
<dbReference type="EC" id="3.1.11.6" evidence="6"/>
<dbReference type="Gene3D" id="1.10.287.1040">
    <property type="entry name" value="Exonuclease VII, small subunit"/>
    <property type="match status" value="1"/>
</dbReference>
<dbReference type="InterPro" id="IPR003761">
    <property type="entry name" value="Exonuc_VII_S"/>
</dbReference>
<evidence type="ECO:0000256" key="6">
    <source>
        <dbReference type="NCBIfam" id="TIGR01280"/>
    </source>
</evidence>
<protein>
    <recommendedName>
        <fullName evidence="6">Exodeoxyribonuclease VII small subunit</fullName>
        <ecNumber evidence="6">3.1.11.6</ecNumber>
    </recommendedName>
</protein>
<dbReference type="AlphaFoldDB" id="A0A2M7XC54"/>
<dbReference type="GO" id="GO:0006308">
    <property type="term" value="P:DNA catabolic process"/>
    <property type="evidence" value="ECO:0007669"/>
    <property type="project" value="UniProtKB-UniRule"/>
</dbReference>
<sequence length="69" mass="8035">MTAKKNTINFGKAFEELEEITEWFDSEENLDLDKGLKQFERGLELAGELKKKLAEVENKVQEIKEKFDA</sequence>
<dbReference type="Pfam" id="PF02609">
    <property type="entry name" value="Exonuc_VII_S"/>
    <property type="match status" value="1"/>
</dbReference>
<dbReference type="SUPFAM" id="SSF116842">
    <property type="entry name" value="XseB-like"/>
    <property type="match status" value="1"/>
</dbReference>
<dbReference type="EMBL" id="PFWU01000036">
    <property type="protein sequence ID" value="PJA45455.1"/>
    <property type="molecule type" value="Genomic_DNA"/>
</dbReference>
<dbReference type="GO" id="GO:0008855">
    <property type="term" value="F:exodeoxyribonuclease VII activity"/>
    <property type="evidence" value="ECO:0007669"/>
    <property type="project" value="UniProtKB-UniRule"/>
</dbReference>
<keyword evidence="3" id="KW-0540">Nuclease</keyword>
<reference evidence="8" key="1">
    <citation type="submission" date="2017-09" db="EMBL/GenBank/DDBJ databases">
        <title>Depth-based differentiation of microbial function through sediment-hosted aquifers and enrichment of novel symbionts in the deep terrestrial subsurface.</title>
        <authorList>
            <person name="Probst A.J."/>
            <person name="Ladd B."/>
            <person name="Jarett J.K."/>
            <person name="Geller-Mcgrath D.E."/>
            <person name="Sieber C.M.K."/>
            <person name="Emerson J.B."/>
            <person name="Anantharaman K."/>
            <person name="Thomas B.C."/>
            <person name="Malmstrom R."/>
            <person name="Stieglmeier M."/>
            <person name="Klingl A."/>
            <person name="Woyke T."/>
            <person name="Ryan C.M."/>
            <person name="Banfield J.F."/>
        </authorList>
    </citation>
    <scope>NUCLEOTIDE SEQUENCE [LARGE SCALE GENOMIC DNA]</scope>
</reference>
<dbReference type="Proteomes" id="UP000229385">
    <property type="component" value="Unassembled WGS sequence"/>
</dbReference>
<evidence type="ECO:0000313" key="7">
    <source>
        <dbReference type="EMBL" id="PJA45455.1"/>
    </source>
</evidence>
<comment type="caution">
    <text evidence="7">The sequence shown here is derived from an EMBL/GenBank/DDBJ whole genome shotgun (WGS) entry which is preliminary data.</text>
</comment>
<proteinExistence type="inferred from homology"/>
<gene>
    <name evidence="7" type="primary">xseB</name>
    <name evidence="7" type="ORF">CO174_03045</name>
</gene>
<dbReference type="NCBIfam" id="TIGR01280">
    <property type="entry name" value="xseB"/>
    <property type="match status" value="1"/>
</dbReference>
<comment type="similarity">
    <text evidence="1">Belongs to the XseB family.</text>
</comment>
<evidence type="ECO:0000313" key="8">
    <source>
        <dbReference type="Proteomes" id="UP000229385"/>
    </source>
</evidence>